<dbReference type="PROSITE" id="PS00138">
    <property type="entry name" value="SUBTILASE_SER"/>
    <property type="match status" value="1"/>
</dbReference>
<reference evidence="12" key="1">
    <citation type="submission" date="2019-11" db="EMBL/GenBank/DDBJ databases">
        <authorList>
            <person name="Feng L."/>
        </authorList>
    </citation>
    <scope>NUCLEOTIDE SEQUENCE</scope>
    <source>
        <strain evidence="12">ElimosumLFYP34</strain>
    </source>
</reference>
<evidence type="ECO:0000256" key="8">
    <source>
        <dbReference type="SAM" id="MobiDB-lite"/>
    </source>
</evidence>
<feature type="active site" description="Charge relay system" evidence="5 6">
    <location>
        <position position="193"/>
    </location>
</feature>
<dbReference type="GO" id="GO:0006508">
    <property type="term" value="P:proteolysis"/>
    <property type="evidence" value="ECO:0007669"/>
    <property type="project" value="UniProtKB-KW"/>
</dbReference>
<dbReference type="PRINTS" id="PR00723">
    <property type="entry name" value="SUBTILISIN"/>
</dbReference>
<keyword evidence="9" id="KW-0472">Membrane</keyword>
<dbReference type="PANTHER" id="PTHR43806">
    <property type="entry name" value="PEPTIDASE S8"/>
    <property type="match status" value="1"/>
</dbReference>
<dbReference type="PROSITE" id="PS00137">
    <property type="entry name" value="SUBTILASE_HIS"/>
    <property type="match status" value="1"/>
</dbReference>
<dbReference type="AlphaFoldDB" id="A0A6N3E3R6"/>
<evidence type="ECO:0000256" key="7">
    <source>
        <dbReference type="RuleBase" id="RU003355"/>
    </source>
</evidence>
<dbReference type="InterPro" id="IPR015915">
    <property type="entry name" value="Kelch-typ_b-propeller"/>
</dbReference>
<dbReference type="InterPro" id="IPR036852">
    <property type="entry name" value="Peptidase_S8/S53_dom_sf"/>
</dbReference>
<gene>
    <name evidence="12" type="ORF">ELLFYP34_03243</name>
</gene>
<dbReference type="InterPro" id="IPR011043">
    <property type="entry name" value="Gal_Oxase/kelch_b-propeller"/>
</dbReference>
<keyword evidence="4 6" id="KW-0720">Serine protease</keyword>
<dbReference type="InterPro" id="IPR023827">
    <property type="entry name" value="Peptidase_S8_Asp-AS"/>
</dbReference>
<dbReference type="InterPro" id="IPR000209">
    <property type="entry name" value="Peptidase_S8/S53_dom"/>
</dbReference>
<feature type="signal peptide" evidence="10">
    <location>
        <begin position="1"/>
        <end position="24"/>
    </location>
</feature>
<comment type="similarity">
    <text evidence="1 6 7">Belongs to the peptidase S8 family.</text>
</comment>
<keyword evidence="9" id="KW-0812">Transmembrane</keyword>
<dbReference type="Pfam" id="PF00082">
    <property type="entry name" value="Peptidase_S8"/>
    <property type="match status" value="2"/>
</dbReference>
<organism evidence="12">
    <name type="scientific">Eubacterium limosum</name>
    <dbReference type="NCBI Taxonomy" id="1736"/>
    <lineage>
        <taxon>Bacteria</taxon>
        <taxon>Bacillati</taxon>
        <taxon>Bacillota</taxon>
        <taxon>Clostridia</taxon>
        <taxon>Eubacteriales</taxon>
        <taxon>Eubacteriaceae</taxon>
        <taxon>Eubacterium</taxon>
    </lineage>
</organism>
<dbReference type="SUPFAM" id="SSF50965">
    <property type="entry name" value="Galactose oxidase, central domain"/>
    <property type="match status" value="1"/>
</dbReference>
<evidence type="ECO:0000313" key="12">
    <source>
        <dbReference type="EMBL" id="VYU32377.1"/>
    </source>
</evidence>
<keyword evidence="9" id="KW-1133">Transmembrane helix</keyword>
<dbReference type="Gene3D" id="3.40.50.200">
    <property type="entry name" value="Peptidase S8/S53 domain"/>
    <property type="match status" value="2"/>
</dbReference>
<dbReference type="EMBL" id="CACRTR010000009">
    <property type="protein sequence ID" value="VYU32377.1"/>
    <property type="molecule type" value="Genomic_DNA"/>
</dbReference>
<feature type="active site" description="Charge relay system" evidence="5 6">
    <location>
        <position position="240"/>
    </location>
</feature>
<feature type="region of interest" description="Disordered" evidence="8">
    <location>
        <begin position="1041"/>
        <end position="1069"/>
    </location>
</feature>
<dbReference type="InterPro" id="IPR022398">
    <property type="entry name" value="Peptidase_S8_His-AS"/>
</dbReference>
<evidence type="ECO:0000256" key="4">
    <source>
        <dbReference type="ARBA" id="ARBA00022825"/>
    </source>
</evidence>
<evidence type="ECO:0000256" key="6">
    <source>
        <dbReference type="PROSITE-ProRule" id="PRU01240"/>
    </source>
</evidence>
<evidence type="ECO:0000256" key="5">
    <source>
        <dbReference type="PIRSR" id="PIRSR615500-1"/>
    </source>
</evidence>
<dbReference type="InterPro" id="IPR023828">
    <property type="entry name" value="Peptidase_S8_Ser-AS"/>
</dbReference>
<feature type="active site" description="Charge relay system" evidence="5 6">
    <location>
        <position position="587"/>
    </location>
</feature>
<evidence type="ECO:0000256" key="3">
    <source>
        <dbReference type="ARBA" id="ARBA00022801"/>
    </source>
</evidence>
<dbReference type="PANTHER" id="PTHR43806:SF11">
    <property type="entry name" value="CEREVISIN-RELATED"/>
    <property type="match status" value="1"/>
</dbReference>
<feature type="chain" id="PRO_5027105713" evidence="10">
    <location>
        <begin position="25"/>
        <end position="1102"/>
    </location>
</feature>
<evidence type="ECO:0000256" key="1">
    <source>
        <dbReference type="ARBA" id="ARBA00011073"/>
    </source>
</evidence>
<dbReference type="Gene3D" id="2.120.10.80">
    <property type="entry name" value="Kelch-type beta propeller"/>
    <property type="match status" value="1"/>
</dbReference>
<dbReference type="InterPro" id="IPR015500">
    <property type="entry name" value="Peptidase_S8_subtilisin-rel"/>
</dbReference>
<dbReference type="SUPFAM" id="SSF52743">
    <property type="entry name" value="Subtilisin-like"/>
    <property type="match status" value="1"/>
</dbReference>
<dbReference type="InterPro" id="IPR050131">
    <property type="entry name" value="Peptidase_S8_subtilisin-like"/>
</dbReference>
<sequence>MKKFLTVLLSALLVAASLSLAAFAQTASEETPVIKGDYVQGEVIVCLDSGSTAPRSRSALPELLAGAEPLMTLSDSAGDADNAQLRSRPAASADTPQVLALVKDESRSMEALIAELESYPQVVFAEPNYITTNFETTATETYPDLSDLQWTNSDQSSKNNPFENPKGFNIGVPDWNIPSASVDSENPVVAILDTGVDLTNPDLKDKLWTRPAGSSLPGGDHGINVSGEGSLENVVDTNGHGTHCAGIVGAAWNNMGVSGAGEKIEIMAIQSNTSISSKIQGFDYVKQACREGVNVKAVNLSWGGPGQSKALDRAIEETGKAGAIALVASGNSGWDNDISNSMASGFLNNPYAVVVDAANPTGTMSTFSDYGKRTTDIVAPGSQILSTVPMDQSVYYPEKDEAPVWYDNFEDGRTPDISFFYDAACTKPAEVTQISSGKVYEGSKSLSIDIEDAESGNVVLYSQPMDLSEKASLIENKAISIKVAAAGQEVGACALLVKNTGGEFEEVKISGGTALDGTWMNYSAALPEDTDYKSFQMKVLFAFRDITFLPDRSNPSVTPNSGTVYADAMGIGDASKMLPFDYMNGTSMATPAAAGAAALLGSQYNESGAALAARVVGSVTKYSNFANKCVSGGMVDVSQTAPYPVLNSIVDQGDTIEVDGYFFENLKSAKIGGMDAEIVTNAPEAVSATDGGKVVTLKKPEGFAGGTAEVSLTTENGEGHQSFEIGQNVNIDYFEENLPLPEDEDFYKAENKQIVGYQNQLYVLPDGLESEPSPEIWAYSIEDQKWSTLELPEALVNLTGATWNGRLAVAGLTVDEKNQQVEKLWFYDGQWQEQKIEGLPLATTLVNADGTLMGVGGQYIEIDKETNQAAAAATATKDIVAIDTKAGTVSKAGELAEARVYGKVNAHENRLIISGGTDSKDEPAGNIELVTQSENGYQGMEVSLDIKEGQAFNSIANAVAKNGFMLAGPQSASEDPAAVADTYTVDPQTGMTTPYGKRIDDGILIGTGATAYHDHLYVLADSYTAPGGYIFKATAVETINPQPGEEADKKPDDNSGQTVNPENKPDNVKTGIVEDSQTAAFLCAGMLILAVAGLAAYRKKIG</sequence>
<dbReference type="PROSITE" id="PS00136">
    <property type="entry name" value="SUBTILASE_ASP"/>
    <property type="match status" value="1"/>
</dbReference>
<keyword evidence="2 6" id="KW-0645">Protease</keyword>
<evidence type="ECO:0000256" key="10">
    <source>
        <dbReference type="SAM" id="SignalP"/>
    </source>
</evidence>
<feature type="transmembrane region" description="Helical" evidence="9">
    <location>
        <begin position="1079"/>
        <end position="1097"/>
    </location>
</feature>
<feature type="domain" description="Peptidase S8/S53" evidence="11">
    <location>
        <begin position="580"/>
        <end position="606"/>
    </location>
</feature>
<keyword evidence="10" id="KW-0732">Signal</keyword>
<dbReference type="PROSITE" id="PS51892">
    <property type="entry name" value="SUBTILASE"/>
    <property type="match status" value="1"/>
</dbReference>
<proteinExistence type="inferred from homology"/>
<protein>
    <submittedName>
        <fullName evidence="12">Thermophilic serine proteinase</fullName>
        <ecNumber evidence="12">3.4.21.-</ecNumber>
    </submittedName>
</protein>
<accession>A0A6N3E3R6</accession>
<feature type="domain" description="Peptidase S8/S53" evidence="11">
    <location>
        <begin position="185"/>
        <end position="395"/>
    </location>
</feature>
<evidence type="ECO:0000259" key="11">
    <source>
        <dbReference type="Pfam" id="PF00082"/>
    </source>
</evidence>
<dbReference type="EC" id="3.4.21.-" evidence="12"/>
<evidence type="ECO:0000256" key="2">
    <source>
        <dbReference type="ARBA" id="ARBA00022670"/>
    </source>
</evidence>
<keyword evidence="3 6" id="KW-0378">Hydrolase</keyword>
<name>A0A6N3E3R6_EUBLI</name>
<dbReference type="GO" id="GO:0004252">
    <property type="term" value="F:serine-type endopeptidase activity"/>
    <property type="evidence" value="ECO:0007669"/>
    <property type="project" value="UniProtKB-UniRule"/>
</dbReference>
<evidence type="ECO:0000256" key="9">
    <source>
        <dbReference type="SAM" id="Phobius"/>
    </source>
</evidence>